<keyword evidence="2" id="KW-1185">Reference proteome</keyword>
<protein>
    <recommendedName>
        <fullName evidence="3">BrnA antitoxin family protein</fullName>
    </recommendedName>
</protein>
<dbReference type="InterPro" id="IPR025528">
    <property type="entry name" value="BrnA_antitoxin"/>
</dbReference>
<dbReference type="EMBL" id="QRGA01000006">
    <property type="protein sequence ID" value="RDU98653.1"/>
    <property type="molecule type" value="Genomic_DNA"/>
</dbReference>
<comment type="caution">
    <text evidence="1">The sequence shown here is derived from an EMBL/GenBank/DDBJ whole genome shotgun (WGS) entry which is preliminary data.</text>
</comment>
<reference evidence="1 2" key="1">
    <citation type="submission" date="2018-08" db="EMBL/GenBank/DDBJ databases">
        <title>Paraburkholderia sp. DHOM06 isolated from forest soil.</title>
        <authorList>
            <person name="Gao Z.-H."/>
            <person name="Qiu L.-H."/>
        </authorList>
    </citation>
    <scope>NUCLEOTIDE SEQUENCE [LARGE SCALE GENOMIC DNA]</scope>
    <source>
        <strain evidence="1 2">DHOM06</strain>
    </source>
</reference>
<accession>A0A3D8JZR6</accession>
<evidence type="ECO:0000313" key="2">
    <source>
        <dbReference type="Proteomes" id="UP000256838"/>
    </source>
</evidence>
<evidence type="ECO:0008006" key="3">
    <source>
        <dbReference type="Google" id="ProtNLM"/>
    </source>
</evidence>
<dbReference type="RefSeq" id="WP_115533469.1">
    <property type="nucleotide sequence ID" value="NZ_QRGA01000006.1"/>
</dbReference>
<dbReference type="Proteomes" id="UP000256838">
    <property type="component" value="Unassembled WGS sequence"/>
</dbReference>
<name>A0A3D8JZR6_9BURK</name>
<sequence length="92" mass="10529">MSNKPKLHIPTPEEDAAIQRGIDADPDTFVPSDAQFAQMKRRGGRPKLEHPKIAMTVRYDADIIERFRTTGEGWQTRMNNALREWLDTHSPA</sequence>
<evidence type="ECO:0000313" key="1">
    <source>
        <dbReference type="EMBL" id="RDU98653.1"/>
    </source>
</evidence>
<dbReference type="AlphaFoldDB" id="A0A3D8JZR6"/>
<proteinExistence type="predicted"/>
<gene>
    <name evidence="1" type="ORF">DWV00_10240</name>
</gene>
<dbReference type="OrthoDB" id="9796641at2"/>
<organism evidence="1 2">
    <name type="scientific">Trinickia dinghuensis</name>
    <dbReference type="NCBI Taxonomy" id="2291023"/>
    <lineage>
        <taxon>Bacteria</taxon>
        <taxon>Pseudomonadati</taxon>
        <taxon>Pseudomonadota</taxon>
        <taxon>Betaproteobacteria</taxon>
        <taxon>Burkholderiales</taxon>
        <taxon>Burkholderiaceae</taxon>
        <taxon>Trinickia</taxon>
    </lineage>
</organism>
<dbReference type="Pfam" id="PF14384">
    <property type="entry name" value="BrnA_antitoxin"/>
    <property type="match status" value="1"/>
</dbReference>